<dbReference type="RefSeq" id="XP_005777069.1">
    <property type="nucleotide sequence ID" value="XM_005777012.1"/>
</dbReference>
<dbReference type="EnsemblProtists" id="EOD24640">
    <property type="protein sequence ID" value="EOD24640"/>
    <property type="gene ID" value="EMIHUDRAFT_463555"/>
</dbReference>
<dbReference type="GeneID" id="17270187"/>
<accession>A0A0D3JMA5</accession>
<protein>
    <recommendedName>
        <fullName evidence="5">Zinc finger GRF-type domain-containing protein</fullName>
    </recommendedName>
</protein>
<keyword evidence="2" id="KW-0812">Transmembrane</keyword>
<dbReference type="Proteomes" id="UP000013827">
    <property type="component" value="Unassembled WGS sequence"/>
</dbReference>
<reference evidence="4" key="1">
    <citation type="journal article" date="2013" name="Nature">
        <title>Pan genome of the phytoplankton Emiliania underpins its global distribution.</title>
        <authorList>
            <person name="Read B.A."/>
            <person name="Kegel J."/>
            <person name="Klute M.J."/>
            <person name="Kuo A."/>
            <person name="Lefebvre S.C."/>
            <person name="Maumus F."/>
            <person name="Mayer C."/>
            <person name="Miller J."/>
            <person name="Monier A."/>
            <person name="Salamov A."/>
            <person name="Young J."/>
            <person name="Aguilar M."/>
            <person name="Claverie J.M."/>
            <person name="Frickenhaus S."/>
            <person name="Gonzalez K."/>
            <person name="Herman E.K."/>
            <person name="Lin Y.C."/>
            <person name="Napier J."/>
            <person name="Ogata H."/>
            <person name="Sarno A.F."/>
            <person name="Shmutz J."/>
            <person name="Schroeder D."/>
            <person name="de Vargas C."/>
            <person name="Verret F."/>
            <person name="von Dassow P."/>
            <person name="Valentin K."/>
            <person name="Van de Peer Y."/>
            <person name="Wheeler G."/>
            <person name="Dacks J.B."/>
            <person name="Delwiche C.F."/>
            <person name="Dyhrman S.T."/>
            <person name="Glockner G."/>
            <person name="John U."/>
            <person name="Richards T."/>
            <person name="Worden A.Z."/>
            <person name="Zhang X."/>
            <person name="Grigoriev I.V."/>
            <person name="Allen A.E."/>
            <person name="Bidle K."/>
            <person name="Borodovsky M."/>
            <person name="Bowler C."/>
            <person name="Brownlee C."/>
            <person name="Cock J.M."/>
            <person name="Elias M."/>
            <person name="Gladyshev V.N."/>
            <person name="Groth M."/>
            <person name="Guda C."/>
            <person name="Hadaegh A."/>
            <person name="Iglesias-Rodriguez M.D."/>
            <person name="Jenkins J."/>
            <person name="Jones B.M."/>
            <person name="Lawson T."/>
            <person name="Leese F."/>
            <person name="Lindquist E."/>
            <person name="Lobanov A."/>
            <person name="Lomsadze A."/>
            <person name="Malik S.B."/>
            <person name="Marsh M.E."/>
            <person name="Mackinder L."/>
            <person name="Mock T."/>
            <person name="Mueller-Roeber B."/>
            <person name="Pagarete A."/>
            <person name="Parker M."/>
            <person name="Probert I."/>
            <person name="Quesneville H."/>
            <person name="Raines C."/>
            <person name="Rensing S.A."/>
            <person name="Riano-Pachon D.M."/>
            <person name="Richier S."/>
            <person name="Rokitta S."/>
            <person name="Shiraiwa Y."/>
            <person name="Soanes D.M."/>
            <person name="van der Giezen M."/>
            <person name="Wahlund T.M."/>
            <person name="Williams B."/>
            <person name="Wilson W."/>
            <person name="Wolfe G."/>
            <person name="Wurch L.L."/>
        </authorList>
    </citation>
    <scope>NUCLEOTIDE SEQUENCE</scope>
</reference>
<proteinExistence type="predicted"/>
<sequence length="352" mass="37868">MRVGTDKASEIFRKNPKWAKKFLVIRKLTDMVMGDPNFLPNPCAILCPFDGPRCTHGFFRMNGSCKPSQLFSHWQHMHANNPAAKQLEARWRQAIKMKGTSRSSSSTSDVGKVLLTAELLEKEASIRDVCEAERRAGAAKMAAVEAVVARVEGEAAGGDRLALEALRGAEAAARRASGDAQAELDRLKRMHQLMAFRRATVAFGAAALLVFATATIQSPPDEDDEEEGDLFEEPFWAEFAGKIQSSVDGGTLLRARRWGNIANGVLLGTTGPIALIISAIGLRLPHAVLAGYLAALGGTITSLELGLSPIAPWILRFVSADELEGGDVRGGVDQAADYEPGAEPEIDLQPPL</sequence>
<evidence type="ECO:0000256" key="1">
    <source>
        <dbReference type="SAM" id="MobiDB-lite"/>
    </source>
</evidence>
<organism evidence="3 4">
    <name type="scientific">Emiliania huxleyi (strain CCMP1516)</name>
    <dbReference type="NCBI Taxonomy" id="280463"/>
    <lineage>
        <taxon>Eukaryota</taxon>
        <taxon>Haptista</taxon>
        <taxon>Haptophyta</taxon>
        <taxon>Prymnesiophyceae</taxon>
        <taxon>Isochrysidales</taxon>
        <taxon>Noelaerhabdaceae</taxon>
        <taxon>Emiliania</taxon>
    </lineage>
</organism>
<keyword evidence="2" id="KW-0472">Membrane</keyword>
<keyword evidence="2" id="KW-1133">Transmembrane helix</keyword>
<keyword evidence="4" id="KW-1185">Reference proteome</keyword>
<name>A0A0D3JMA5_EMIH1</name>
<dbReference type="KEGG" id="ehx:EMIHUDRAFT_463555"/>
<feature type="transmembrane region" description="Helical" evidence="2">
    <location>
        <begin position="261"/>
        <end position="282"/>
    </location>
</feature>
<dbReference type="HOGENOM" id="CLU_788529_0_0_1"/>
<reference evidence="3" key="2">
    <citation type="submission" date="2024-10" db="UniProtKB">
        <authorList>
            <consortium name="EnsemblProtists"/>
        </authorList>
    </citation>
    <scope>IDENTIFICATION</scope>
</reference>
<evidence type="ECO:0000256" key="2">
    <source>
        <dbReference type="SAM" id="Phobius"/>
    </source>
</evidence>
<evidence type="ECO:0008006" key="5">
    <source>
        <dbReference type="Google" id="ProtNLM"/>
    </source>
</evidence>
<dbReference type="PaxDb" id="2903-EOD24640"/>
<feature type="transmembrane region" description="Helical" evidence="2">
    <location>
        <begin position="289"/>
        <end position="315"/>
    </location>
</feature>
<evidence type="ECO:0000313" key="3">
    <source>
        <dbReference type="EnsemblProtists" id="EOD24640"/>
    </source>
</evidence>
<dbReference type="AlphaFoldDB" id="A0A0D3JMA5"/>
<evidence type="ECO:0000313" key="4">
    <source>
        <dbReference type="Proteomes" id="UP000013827"/>
    </source>
</evidence>
<feature type="transmembrane region" description="Helical" evidence="2">
    <location>
        <begin position="195"/>
        <end position="216"/>
    </location>
</feature>
<feature type="region of interest" description="Disordered" evidence="1">
    <location>
        <begin position="328"/>
        <end position="352"/>
    </location>
</feature>